<evidence type="ECO:0000313" key="3">
    <source>
        <dbReference type="Proteomes" id="UP001157006"/>
    </source>
</evidence>
<organism evidence="2 3">
    <name type="scientific">Vicia faba</name>
    <name type="common">Broad bean</name>
    <name type="synonym">Faba vulgaris</name>
    <dbReference type="NCBI Taxonomy" id="3906"/>
    <lineage>
        <taxon>Eukaryota</taxon>
        <taxon>Viridiplantae</taxon>
        <taxon>Streptophyta</taxon>
        <taxon>Embryophyta</taxon>
        <taxon>Tracheophyta</taxon>
        <taxon>Spermatophyta</taxon>
        <taxon>Magnoliopsida</taxon>
        <taxon>eudicotyledons</taxon>
        <taxon>Gunneridae</taxon>
        <taxon>Pentapetalae</taxon>
        <taxon>rosids</taxon>
        <taxon>fabids</taxon>
        <taxon>Fabales</taxon>
        <taxon>Fabaceae</taxon>
        <taxon>Papilionoideae</taxon>
        <taxon>50 kb inversion clade</taxon>
        <taxon>NPAAA clade</taxon>
        <taxon>Hologalegina</taxon>
        <taxon>IRL clade</taxon>
        <taxon>Fabeae</taxon>
        <taxon>Vicia</taxon>
    </lineage>
</organism>
<name>A0AAV0ZVF8_VICFA</name>
<dbReference type="AlphaFoldDB" id="A0AAV0ZVF8"/>
<feature type="compositionally biased region" description="Low complexity" evidence="1">
    <location>
        <begin position="159"/>
        <end position="173"/>
    </location>
</feature>
<accession>A0AAV0ZVF8</accession>
<feature type="region of interest" description="Disordered" evidence="1">
    <location>
        <begin position="159"/>
        <end position="182"/>
    </location>
</feature>
<sequence length="182" mass="19787">MIETLMAYGATKDLEETVGNILSVAVLGNMKIILKKDEFIKKKVVLQIEVQKEVYKVTCTSVLMPTKTGSGATSKTPQKITPDLTTSIKKKKLRKMKDEGSSEFGVSLVPKEVTTHALETIVEECQVASNVVEIFLTGNPLNFVSDNVLNSSISPLLTKLATPTPPQSRSQSSEHAPSPKLD</sequence>
<proteinExistence type="predicted"/>
<dbReference type="Proteomes" id="UP001157006">
    <property type="component" value="Chromosome 3"/>
</dbReference>
<reference evidence="2 3" key="1">
    <citation type="submission" date="2023-01" db="EMBL/GenBank/DDBJ databases">
        <authorList>
            <person name="Kreplak J."/>
        </authorList>
    </citation>
    <scope>NUCLEOTIDE SEQUENCE [LARGE SCALE GENOMIC DNA]</scope>
</reference>
<keyword evidence="3" id="KW-1185">Reference proteome</keyword>
<protein>
    <submittedName>
        <fullName evidence="2">Uncharacterized protein</fullName>
    </submittedName>
</protein>
<dbReference type="EMBL" id="OX451738">
    <property type="protein sequence ID" value="CAI8602002.1"/>
    <property type="molecule type" value="Genomic_DNA"/>
</dbReference>
<evidence type="ECO:0000313" key="2">
    <source>
        <dbReference type="EMBL" id="CAI8602002.1"/>
    </source>
</evidence>
<evidence type="ECO:0000256" key="1">
    <source>
        <dbReference type="SAM" id="MobiDB-lite"/>
    </source>
</evidence>
<gene>
    <name evidence="2" type="ORF">VFH_III020120</name>
</gene>